<proteinExistence type="predicted"/>
<protein>
    <submittedName>
        <fullName evidence="4">Uncharacterized protein</fullName>
    </submittedName>
</protein>
<feature type="compositionally biased region" description="Polar residues" evidence="2">
    <location>
        <begin position="833"/>
        <end position="842"/>
    </location>
</feature>
<keyword evidence="1" id="KW-0175">Coiled coil</keyword>
<reference evidence="4 5" key="1">
    <citation type="submission" date="2023-08" db="EMBL/GenBank/DDBJ databases">
        <title>Black Yeasts Isolated from many extreme environments.</title>
        <authorList>
            <person name="Coleine C."/>
            <person name="Stajich J.E."/>
            <person name="Selbmann L."/>
        </authorList>
    </citation>
    <scope>NUCLEOTIDE SEQUENCE [LARGE SCALE GENOMIC DNA]</scope>
    <source>
        <strain evidence="4 5">CCFEE 5885</strain>
    </source>
</reference>
<feature type="compositionally biased region" description="Basic and acidic residues" evidence="2">
    <location>
        <begin position="900"/>
        <end position="917"/>
    </location>
</feature>
<feature type="region of interest" description="Disordered" evidence="2">
    <location>
        <begin position="830"/>
        <end position="923"/>
    </location>
</feature>
<evidence type="ECO:0000256" key="3">
    <source>
        <dbReference type="SAM" id="Phobius"/>
    </source>
</evidence>
<keyword evidence="5" id="KW-1185">Reference proteome</keyword>
<feature type="compositionally biased region" description="Low complexity" evidence="2">
    <location>
        <begin position="843"/>
        <end position="854"/>
    </location>
</feature>
<evidence type="ECO:0000313" key="4">
    <source>
        <dbReference type="EMBL" id="KAK5096029.1"/>
    </source>
</evidence>
<evidence type="ECO:0000256" key="1">
    <source>
        <dbReference type="SAM" id="Coils"/>
    </source>
</evidence>
<dbReference type="Proteomes" id="UP001345013">
    <property type="component" value="Unassembled WGS sequence"/>
</dbReference>
<evidence type="ECO:0000256" key="2">
    <source>
        <dbReference type="SAM" id="MobiDB-lite"/>
    </source>
</evidence>
<name>A0ABR0KIU1_9EURO</name>
<comment type="caution">
    <text evidence="4">The sequence shown here is derived from an EMBL/GenBank/DDBJ whole genome shotgun (WGS) entry which is preliminary data.</text>
</comment>
<gene>
    <name evidence="4" type="ORF">LTR24_002728</name>
</gene>
<feature type="coiled-coil region" evidence="1">
    <location>
        <begin position="113"/>
        <end position="140"/>
    </location>
</feature>
<organism evidence="4 5">
    <name type="scientific">Lithohypha guttulata</name>
    <dbReference type="NCBI Taxonomy" id="1690604"/>
    <lineage>
        <taxon>Eukaryota</taxon>
        <taxon>Fungi</taxon>
        <taxon>Dikarya</taxon>
        <taxon>Ascomycota</taxon>
        <taxon>Pezizomycotina</taxon>
        <taxon>Eurotiomycetes</taxon>
        <taxon>Chaetothyriomycetidae</taxon>
        <taxon>Chaetothyriales</taxon>
        <taxon>Trichomeriaceae</taxon>
        <taxon>Lithohypha</taxon>
    </lineage>
</organism>
<keyword evidence="3" id="KW-1133">Transmembrane helix</keyword>
<accession>A0ABR0KIU1</accession>
<feature type="coiled-coil region" evidence="1">
    <location>
        <begin position="614"/>
        <end position="669"/>
    </location>
</feature>
<keyword evidence="3" id="KW-0472">Membrane</keyword>
<feature type="coiled-coil region" evidence="1">
    <location>
        <begin position="355"/>
        <end position="448"/>
    </location>
</feature>
<dbReference type="EMBL" id="JAVRRG010000024">
    <property type="protein sequence ID" value="KAK5096029.1"/>
    <property type="molecule type" value="Genomic_DNA"/>
</dbReference>
<sequence>MPPAQSNMALSVLVMAALIAVAFFNTLIEKIQASISIMGFDRGNTLSSKVIAYFCVTVPYLWLAIVLSVPTAACAYLKHEMHRSKHSENQVRSGLKRQLSKTVLQAYRSLNQRDDYYQKYQDALRERDDYRQRYEDAAHANFDTQKRVAAMKCSRGKTFISTENFGSHTCCNDAAKLRRRVTLLETEAQNERRFRKAPVDMGTISDIAADMAQFPERWWPVLHNLLPSLMARVRAVPGAHQSQDMSLQATVQFLGSQVQIQAATNEGLHKTIQEDAKKASDMRGQCETLQNLNTEDSATIRSLRIELENKASIIKELEDNKETSGAAEKSQGAEVGKTQVTNANCTHCKESAETLQECKAVLQVKSEQIETLTRKDESLSSLLSEEGDKLNELERQLHESNARVIELESRDLVTEKLQNQTATQSEEIERLKEDNSGLERKLKSKTVRFASPETLLPSESASAETALRQQAMEKDARISDLTQTVNEFQTAQSLADVEFGRCKAVVTQAEQVARTALGPGFEASSILELVQELGTRLERTKVEFAALEEIAPIESGIGSVIRSKFLQLVGEGKQLYEEKLTVELELQQEINNRDDEIRRLMGQAGTVNNSGPELASALARIAELEKQKTEATAARHTAIGLQAQMAAQIARQTQEIADVKQTDKDLQRNFDEQVALLARLMSESDMFIDFLNTYKIGLESDPFTLRLRRLNEKYKGLESTKGDSAKDLQDVWNVLDGYKLTIVDKQGTLFPRVLDCVSTLVAQVVEAQIEVNKVFRDDGSYDPEVHNIARRVHKLREDRDMAVGCLNKDRDSLTIAYDELKQLRKQIKKLRNTEPNRQTAIISQESTMSSTESEAAPPGQRSSTKRRADESDAVDSAATERRAQSRGKKPRLAQGEEENEKAQGEDIKMMEEGRTEESSGTQK</sequence>
<feature type="transmembrane region" description="Helical" evidence="3">
    <location>
        <begin position="50"/>
        <end position="73"/>
    </location>
</feature>
<feature type="transmembrane region" description="Helical" evidence="3">
    <location>
        <begin position="6"/>
        <end position="29"/>
    </location>
</feature>
<keyword evidence="3" id="KW-0812">Transmembrane</keyword>
<evidence type="ECO:0000313" key="5">
    <source>
        <dbReference type="Proteomes" id="UP001345013"/>
    </source>
</evidence>